<evidence type="ECO:0000313" key="2">
    <source>
        <dbReference type="Proteomes" id="UP000821866"/>
    </source>
</evidence>
<dbReference type="EMBL" id="JABSTU010000010">
    <property type="protein sequence ID" value="KAH8019630.1"/>
    <property type="molecule type" value="Genomic_DNA"/>
</dbReference>
<comment type="caution">
    <text evidence="1">The sequence shown here is derived from an EMBL/GenBank/DDBJ whole genome shotgun (WGS) entry which is preliminary data.</text>
</comment>
<sequence length="186" mass="21252">MLPHPPVPPTSHKMAVYLDIQTTGRLNHGYYQAAVSRIQGVEDPENFTQVRALGHVPTVASMDVAACEDIPFLVRRVVREELVWLQAGDAHHQCSFAACPEPPSYWMRERHVENRPRTESADFTPRFSFSRRVTATTECHHLDVPLQTSYHCQPGLYQKTTMRHLEMLLQSPTCLRVLLPLLLLLM</sequence>
<organism evidence="1 2">
    <name type="scientific">Rhipicephalus microplus</name>
    <name type="common">Cattle tick</name>
    <name type="synonym">Boophilus microplus</name>
    <dbReference type="NCBI Taxonomy" id="6941"/>
    <lineage>
        <taxon>Eukaryota</taxon>
        <taxon>Metazoa</taxon>
        <taxon>Ecdysozoa</taxon>
        <taxon>Arthropoda</taxon>
        <taxon>Chelicerata</taxon>
        <taxon>Arachnida</taxon>
        <taxon>Acari</taxon>
        <taxon>Parasitiformes</taxon>
        <taxon>Ixodida</taxon>
        <taxon>Ixodoidea</taxon>
        <taxon>Ixodidae</taxon>
        <taxon>Rhipicephalinae</taxon>
        <taxon>Rhipicephalus</taxon>
        <taxon>Boophilus</taxon>
    </lineage>
</organism>
<reference evidence="1" key="1">
    <citation type="journal article" date="2020" name="Cell">
        <title>Large-Scale Comparative Analyses of Tick Genomes Elucidate Their Genetic Diversity and Vector Capacities.</title>
        <authorList>
            <consortium name="Tick Genome and Microbiome Consortium (TIGMIC)"/>
            <person name="Jia N."/>
            <person name="Wang J."/>
            <person name="Shi W."/>
            <person name="Du L."/>
            <person name="Sun Y."/>
            <person name="Zhan W."/>
            <person name="Jiang J.F."/>
            <person name="Wang Q."/>
            <person name="Zhang B."/>
            <person name="Ji P."/>
            <person name="Bell-Sakyi L."/>
            <person name="Cui X.M."/>
            <person name="Yuan T.T."/>
            <person name="Jiang B.G."/>
            <person name="Yang W.F."/>
            <person name="Lam T.T."/>
            <person name="Chang Q.C."/>
            <person name="Ding S.J."/>
            <person name="Wang X.J."/>
            <person name="Zhu J.G."/>
            <person name="Ruan X.D."/>
            <person name="Zhao L."/>
            <person name="Wei J.T."/>
            <person name="Ye R.Z."/>
            <person name="Que T.C."/>
            <person name="Du C.H."/>
            <person name="Zhou Y.H."/>
            <person name="Cheng J.X."/>
            <person name="Dai P.F."/>
            <person name="Guo W.B."/>
            <person name="Han X.H."/>
            <person name="Huang E.J."/>
            <person name="Li L.F."/>
            <person name="Wei W."/>
            <person name="Gao Y.C."/>
            <person name="Liu J.Z."/>
            <person name="Shao H.Z."/>
            <person name="Wang X."/>
            <person name="Wang C.C."/>
            <person name="Yang T.C."/>
            <person name="Huo Q.B."/>
            <person name="Li W."/>
            <person name="Chen H.Y."/>
            <person name="Chen S.E."/>
            <person name="Zhou L.G."/>
            <person name="Ni X.B."/>
            <person name="Tian J.H."/>
            <person name="Sheng Y."/>
            <person name="Liu T."/>
            <person name="Pan Y.S."/>
            <person name="Xia L.Y."/>
            <person name="Li J."/>
            <person name="Zhao F."/>
            <person name="Cao W.C."/>
        </authorList>
    </citation>
    <scope>NUCLEOTIDE SEQUENCE</scope>
    <source>
        <strain evidence="1">Rmic-2018</strain>
    </source>
</reference>
<protein>
    <submittedName>
        <fullName evidence="1">Uncharacterized protein</fullName>
    </submittedName>
</protein>
<dbReference type="AlphaFoldDB" id="A0A9J6DCR7"/>
<keyword evidence="2" id="KW-1185">Reference proteome</keyword>
<evidence type="ECO:0000313" key="1">
    <source>
        <dbReference type="EMBL" id="KAH8019630.1"/>
    </source>
</evidence>
<dbReference type="Proteomes" id="UP000821866">
    <property type="component" value="Chromosome 8"/>
</dbReference>
<gene>
    <name evidence="1" type="ORF">HPB51_020435</name>
</gene>
<reference evidence="1" key="2">
    <citation type="submission" date="2021-09" db="EMBL/GenBank/DDBJ databases">
        <authorList>
            <person name="Jia N."/>
            <person name="Wang J."/>
            <person name="Shi W."/>
            <person name="Du L."/>
            <person name="Sun Y."/>
            <person name="Zhan W."/>
            <person name="Jiang J."/>
            <person name="Wang Q."/>
            <person name="Zhang B."/>
            <person name="Ji P."/>
            <person name="Sakyi L.B."/>
            <person name="Cui X."/>
            <person name="Yuan T."/>
            <person name="Jiang B."/>
            <person name="Yang W."/>
            <person name="Lam T.T.-Y."/>
            <person name="Chang Q."/>
            <person name="Ding S."/>
            <person name="Wang X."/>
            <person name="Zhu J."/>
            <person name="Ruan X."/>
            <person name="Zhao L."/>
            <person name="Wei J."/>
            <person name="Que T."/>
            <person name="Du C."/>
            <person name="Cheng J."/>
            <person name="Dai P."/>
            <person name="Han X."/>
            <person name="Huang E."/>
            <person name="Gao Y."/>
            <person name="Liu J."/>
            <person name="Shao H."/>
            <person name="Ye R."/>
            <person name="Li L."/>
            <person name="Wei W."/>
            <person name="Wang X."/>
            <person name="Wang C."/>
            <person name="Huo Q."/>
            <person name="Li W."/>
            <person name="Guo W."/>
            <person name="Chen H."/>
            <person name="Chen S."/>
            <person name="Zhou L."/>
            <person name="Zhou L."/>
            <person name="Ni X."/>
            <person name="Tian J."/>
            <person name="Zhou Y."/>
            <person name="Sheng Y."/>
            <person name="Liu T."/>
            <person name="Pan Y."/>
            <person name="Xia L."/>
            <person name="Li J."/>
            <person name="Zhao F."/>
            <person name="Cao W."/>
        </authorList>
    </citation>
    <scope>NUCLEOTIDE SEQUENCE</scope>
    <source>
        <strain evidence="1">Rmic-2018</strain>
        <tissue evidence="1">Larvae</tissue>
    </source>
</reference>
<name>A0A9J6DCR7_RHIMP</name>
<proteinExistence type="predicted"/>
<accession>A0A9J6DCR7</accession>